<feature type="signal peptide" evidence="16">
    <location>
        <begin position="1"/>
        <end position="23"/>
    </location>
</feature>
<dbReference type="RefSeq" id="WP_071545707.1">
    <property type="nucleotide sequence ID" value="NZ_LKAQ01000004.1"/>
</dbReference>
<keyword evidence="5 13" id="KW-0375">Hydrogen ion transport</keyword>
<evidence type="ECO:0000256" key="14">
    <source>
        <dbReference type="RuleBase" id="RU003848"/>
    </source>
</evidence>
<accession>A0A1J5MWA9</accession>
<keyword evidence="9 13" id="KW-0066">ATP synthesis</keyword>
<evidence type="ECO:0000256" key="11">
    <source>
        <dbReference type="ARBA" id="ARBA00025614"/>
    </source>
</evidence>
<keyword evidence="4 13" id="KW-0812">Transmembrane</keyword>
<proteinExistence type="inferred from homology"/>
<keyword evidence="18" id="KW-1185">Reference proteome</keyword>
<comment type="subunit">
    <text evidence="13">F-type ATPases have 2 components, F(1) - the catalytic core - and F(0) - the membrane proton channel. F(1) has five subunits: alpha(3), beta(3), gamma(1), delta(1), epsilon(1). F(0) has three main subunits: a(1), b(2) and c(10-14). The alpha and beta chains form an alternating ring which encloses part of the gamma chain. F(1) is attached to F(0) by a central stalk formed by the gamma and epsilon chains, while a peripheral stalk is formed by the delta and b chains.</text>
</comment>
<dbReference type="InterPro" id="IPR050059">
    <property type="entry name" value="ATP_synthase_B_chain"/>
</dbReference>
<evidence type="ECO:0000256" key="7">
    <source>
        <dbReference type="ARBA" id="ARBA00023065"/>
    </source>
</evidence>
<evidence type="ECO:0000256" key="5">
    <source>
        <dbReference type="ARBA" id="ARBA00022781"/>
    </source>
</evidence>
<evidence type="ECO:0000256" key="9">
    <source>
        <dbReference type="ARBA" id="ARBA00023310"/>
    </source>
</evidence>
<name>A0A1J5MWA9_9BACT</name>
<evidence type="ECO:0000256" key="15">
    <source>
        <dbReference type="SAM" id="Coils"/>
    </source>
</evidence>
<evidence type="ECO:0000256" key="6">
    <source>
        <dbReference type="ARBA" id="ARBA00022989"/>
    </source>
</evidence>
<gene>
    <name evidence="17" type="primary">atpF_1</name>
    <name evidence="13" type="synonym">atpF</name>
    <name evidence="17" type="ORF">BerOc1_02181</name>
</gene>
<feature type="chain" id="PRO_5009635402" description="ATP synthase subunit b" evidence="16">
    <location>
        <begin position="24"/>
        <end position="195"/>
    </location>
</feature>
<evidence type="ECO:0000256" key="16">
    <source>
        <dbReference type="SAM" id="SignalP"/>
    </source>
</evidence>
<dbReference type="CDD" id="cd06503">
    <property type="entry name" value="ATP-synt_Fo_b"/>
    <property type="match status" value="1"/>
</dbReference>
<evidence type="ECO:0000256" key="2">
    <source>
        <dbReference type="ARBA" id="ARBA00022448"/>
    </source>
</evidence>
<keyword evidence="16" id="KW-0732">Signal</keyword>
<dbReference type="EMBL" id="LKAQ01000004">
    <property type="protein sequence ID" value="OIQ50250.1"/>
    <property type="molecule type" value="Genomic_DNA"/>
</dbReference>
<dbReference type="GO" id="GO:0005886">
    <property type="term" value="C:plasma membrane"/>
    <property type="evidence" value="ECO:0007669"/>
    <property type="project" value="UniProtKB-SubCell"/>
</dbReference>
<dbReference type="InterPro" id="IPR002146">
    <property type="entry name" value="ATP_synth_b/b'su_bac/chlpt"/>
</dbReference>
<protein>
    <recommendedName>
        <fullName evidence="13">ATP synthase subunit b</fullName>
    </recommendedName>
    <alternativeName>
        <fullName evidence="13">ATP synthase F(0) sector subunit b</fullName>
    </alternativeName>
    <alternativeName>
        <fullName evidence="13">ATPase subunit I</fullName>
    </alternativeName>
    <alternativeName>
        <fullName evidence="13">F-type ATPase subunit b</fullName>
        <shortName evidence="13">F-ATPase subunit b</shortName>
    </alternativeName>
</protein>
<evidence type="ECO:0000256" key="4">
    <source>
        <dbReference type="ARBA" id="ARBA00022692"/>
    </source>
</evidence>
<dbReference type="GO" id="GO:0045259">
    <property type="term" value="C:proton-transporting ATP synthase complex"/>
    <property type="evidence" value="ECO:0007669"/>
    <property type="project" value="UniProtKB-KW"/>
</dbReference>
<dbReference type="GO" id="GO:0012505">
    <property type="term" value="C:endomembrane system"/>
    <property type="evidence" value="ECO:0007669"/>
    <property type="project" value="UniProtKB-SubCell"/>
</dbReference>
<comment type="subcellular location">
    <subcellularLocation>
        <location evidence="13">Cell membrane</location>
        <topology evidence="13">Single-pass membrane protein</topology>
    </subcellularLocation>
    <subcellularLocation>
        <location evidence="12">Endomembrane system</location>
        <topology evidence="12">Single-pass membrane protein</topology>
    </subcellularLocation>
</comment>
<comment type="similarity">
    <text evidence="1 13 14">Belongs to the ATPase B chain family.</text>
</comment>
<evidence type="ECO:0000313" key="17">
    <source>
        <dbReference type="EMBL" id="OIQ50250.1"/>
    </source>
</evidence>
<dbReference type="GO" id="GO:0046933">
    <property type="term" value="F:proton-transporting ATP synthase activity, rotational mechanism"/>
    <property type="evidence" value="ECO:0007669"/>
    <property type="project" value="UniProtKB-UniRule"/>
</dbReference>
<evidence type="ECO:0000256" key="13">
    <source>
        <dbReference type="HAMAP-Rule" id="MF_01398"/>
    </source>
</evidence>
<evidence type="ECO:0000256" key="1">
    <source>
        <dbReference type="ARBA" id="ARBA00005513"/>
    </source>
</evidence>
<dbReference type="OrthoDB" id="5471016at2"/>
<feature type="coiled-coil region" evidence="15">
    <location>
        <begin position="73"/>
        <end position="147"/>
    </location>
</feature>
<dbReference type="GO" id="GO:0046961">
    <property type="term" value="F:proton-transporting ATPase activity, rotational mechanism"/>
    <property type="evidence" value="ECO:0007669"/>
    <property type="project" value="TreeGrafter"/>
</dbReference>
<evidence type="ECO:0000313" key="18">
    <source>
        <dbReference type="Proteomes" id="UP000181901"/>
    </source>
</evidence>
<keyword evidence="13" id="KW-1003">Cell membrane</keyword>
<reference evidence="17 18" key="1">
    <citation type="submission" date="2015-09" db="EMBL/GenBank/DDBJ databases">
        <title>Genome of Desulfovibrio dechloracetivorans BerOc1, a mercury methylating strain isolated from highly hydrocarbons and metals contaminated coastal sediments.</title>
        <authorList>
            <person name="Goni Urriza M."/>
            <person name="Gassie C."/>
            <person name="Bouchez O."/>
            <person name="Klopp C."/>
            <person name="Ranchou-Peyruse A."/>
            <person name="Remy G."/>
        </authorList>
    </citation>
    <scope>NUCLEOTIDE SEQUENCE [LARGE SCALE GENOMIC DNA]</scope>
    <source>
        <strain evidence="17 18">BerOc1</strain>
    </source>
</reference>
<evidence type="ECO:0000256" key="3">
    <source>
        <dbReference type="ARBA" id="ARBA00022547"/>
    </source>
</evidence>
<feature type="transmembrane region" description="Helical" evidence="13">
    <location>
        <begin position="43"/>
        <end position="62"/>
    </location>
</feature>
<comment type="caution">
    <text evidence="17">The sequence shown here is derived from an EMBL/GenBank/DDBJ whole genome shotgun (WGS) entry which is preliminary data.</text>
</comment>
<keyword evidence="15" id="KW-0175">Coiled coil</keyword>
<keyword evidence="6 13" id="KW-1133">Transmembrane helix</keyword>
<keyword evidence="8 13" id="KW-0472">Membrane</keyword>
<comment type="function">
    <text evidence="10 13">F(1)F(0) ATP synthase produces ATP from ADP in the presence of a proton or sodium gradient. F-type ATPases consist of two structural domains, F(1) containing the extramembraneous catalytic core and F(0) containing the membrane proton channel, linked together by a central stalk and a peripheral stalk. During catalysis, ATP synthesis in the catalytic domain of F(1) is coupled via a rotary mechanism of the central stalk subunits to proton translocation.</text>
</comment>
<dbReference type="Proteomes" id="UP000181901">
    <property type="component" value="Unassembled WGS sequence"/>
</dbReference>
<keyword evidence="2 13" id="KW-0813">Transport</keyword>
<keyword evidence="3 13" id="KW-0138">CF(0)</keyword>
<evidence type="ECO:0000256" key="8">
    <source>
        <dbReference type="ARBA" id="ARBA00023136"/>
    </source>
</evidence>
<dbReference type="PANTHER" id="PTHR33445">
    <property type="entry name" value="ATP SYNTHASE SUBUNIT B', CHLOROPLASTIC"/>
    <property type="match status" value="1"/>
</dbReference>
<keyword evidence="7 13" id="KW-0406">Ion transport</keyword>
<dbReference type="HAMAP" id="MF_01398">
    <property type="entry name" value="ATP_synth_b_bprime"/>
    <property type="match status" value="1"/>
</dbReference>
<sequence>MKRTYLFFTVLLTALAISAVAFASEHGPHLEGWFLADYQLERYIFRLINLALFLGIIWWAAGSKIKDFFVGRRDGIKQDLDDLQSRQIDAEKKLKEVEASIANMAQEKKQILDDARAQGEAIKTAIIEKAKHDAEALTEQAKRTASNEAQAAVETIRAEMADMVVAAAEKIVAEKLSAADHDKLVDDYLTKVVLN</sequence>
<dbReference type="PANTHER" id="PTHR33445:SF1">
    <property type="entry name" value="ATP SYNTHASE SUBUNIT B"/>
    <property type="match status" value="1"/>
</dbReference>
<organism evidence="17 18">
    <name type="scientific">Pseudodesulfovibrio hydrargyri</name>
    <dbReference type="NCBI Taxonomy" id="2125990"/>
    <lineage>
        <taxon>Bacteria</taxon>
        <taxon>Pseudomonadati</taxon>
        <taxon>Thermodesulfobacteriota</taxon>
        <taxon>Desulfovibrionia</taxon>
        <taxon>Desulfovibrionales</taxon>
        <taxon>Desulfovibrionaceae</taxon>
    </lineage>
</organism>
<comment type="function">
    <text evidence="11">Component of the F(0) channel, it forms part of the peripheral stalk, linking F(1) to F(0). The b'-subunit is a diverged and duplicated form of b found in plants and photosynthetic bacteria.</text>
</comment>
<dbReference type="AlphaFoldDB" id="A0A1J5MWA9"/>
<dbReference type="Pfam" id="PF00430">
    <property type="entry name" value="ATP-synt_B"/>
    <property type="match status" value="1"/>
</dbReference>
<evidence type="ECO:0000256" key="12">
    <source>
        <dbReference type="ARBA" id="ARBA00037847"/>
    </source>
</evidence>
<evidence type="ECO:0000256" key="10">
    <source>
        <dbReference type="ARBA" id="ARBA00025198"/>
    </source>
</evidence>